<protein>
    <submittedName>
        <fullName evidence="11">MFS transporter, metabolite:H+ symporter (MHS)family protein</fullName>
    </submittedName>
</protein>
<reference evidence="11 12" key="2">
    <citation type="journal article" date="2016" name="Sci. Rep.">
        <title>The genome of Rhizobiales bacteria in predatory ants reveals urease gene functions but no genes for nitrogen fixation.</title>
        <authorList>
            <person name="Neuvonen M.M."/>
            <person name="Tamarit D."/>
            <person name="Naslund K."/>
            <person name="Liebig J."/>
            <person name="Feldhaar H."/>
            <person name="Moran N.A."/>
            <person name="Guy L."/>
            <person name="Andersson S.G."/>
        </authorList>
    </citation>
    <scope>NUCLEOTIDE SEQUENCE [LARGE SCALE GENOMIC DNA]</scope>
    <source>
        <strain evidence="11 12">Hsal</strain>
    </source>
</reference>
<reference evidence="11 12" key="1">
    <citation type="journal article" date="2010" name="Science">
        <title>Genomic comparison of the ants Camponotus floridanus and Harpegnathos saltator.</title>
        <authorList>
            <person name="Bonasio R."/>
            <person name="Zhang G."/>
            <person name="Ye C."/>
            <person name="Mutti N.S."/>
            <person name="Fang X."/>
            <person name="Qin N."/>
            <person name="Donahue G."/>
            <person name="Yang P."/>
            <person name="Li Q."/>
            <person name="Li C."/>
            <person name="Zhang P."/>
            <person name="Huang Z."/>
            <person name="Berger S.L."/>
            <person name="Reinberg D."/>
            <person name="Wang J."/>
            <person name="Liebig J."/>
        </authorList>
    </citation>
    <scope>NUCLEOTIDE SEQUENCE [LARGE SCALE GENOMIC DNA]</scope>
    <source>
        <strain evidence="11 12">Hsal</strain>
    </source>
</reference>
<evidence type="ECO:0000313" key="12">
    <source>
        <dbReference type="Proteomes" id="UP000188912"/>
    </source>
</evidence>
<evidence type="ECO:0000256" key="1">
    <source>
        <dbReference type="ARBA" id="ARBA00004651"/>
    </source>
</evidence>
<accession>A0A1U9JVV8</accession>
<keyword evidence="12" id="KW-1185">Reference proteome</keyword>
<dbReference type="PROSITE" id="PS00216">
    <property type="entry name" value="SUGAR_TRANSPORT_1"/>
    <property type="match status" value="1"/>
</dbReference>
<keyword evidence="5" id="KW-0769">Symport</keyword>
<dbReference type="STRING" id="1902579.BHV28_13320"/>
<feature type="transmembrane region" description="Helical" evidence="9">
    <location>
        <begin position="342"/>
        <end position="366"/>
    </location>
</feature>
<evidence type="ECO:0000256" key="9">
    <source>
        <dbReference type="SAM" id="Phobius"/>
    </source>
</evidence>
<evidence type="ECO:0000256" key="5">
    <source>
        <dbReference type="ARBA" id="ARBA00022847"/>
    </source>
</evidence>
<dbReference type="FunFam" id="1.20.1250.20:FF:000001">
    <property type="entry name" value="Dicarboxylate MFS transporter"/>
    <property type="match status" value="1"/>
</dbReference>
<dbReference type="EMBL" id="CP017315">
    <property type="protein sequence ID" value="AQS42015.1"/>
    <property type="molecule type" value="Genomic_DNA"/>
</dbReference>
<comment type="subcellular location">
    <subcellularLocation>
        <location evidence="1">Cell membrane</location>
        <topology evidence="1">Multi-pass membrane protein</topology>
    </subcellularLocation>
</comment>
<feature type="transmembrane region" description="Helical" evidence="9">
    <location>
        <begin position="378"/>
        <end position="401"/>
    </location>
</feature>
<dbReference type="PROSITE" id="PS50850">
    <property type="entry name" value="MFS"/>
    <property type="match status" value="1"/>
</dbReference>
<feature type="transmembrane region" description="Helical" evidence="9">
    <location>
        <begin position="197"/>
        <end position="216"/>
    </location>
</feature>
<feature type="coiled-coil region" evidence="8">
    <location>
        <begin position="456"/>
        <end position="490"/>
    </location>
</feature>
<dbReference type="PROSITE" id="PS00217">
    <property type="entry name" value="SUGAR_TRANSPORT_2"/>
    <property type="match status" value="1"/>
</dbReference>
<dbReference type="InterPro" id="IPR051084">
    <property type="entry name" value="H+-coupled_symporters"/>
</dbReference>
<dbReference type="Pfam" id="PF08946">
    <property type="entry name" value="Osmo_CC"/>
    <property type="match status" value="1"/>
</dbReference>
<dbReference type="Gene3D" id="1.20.1250.20">
    <property type="entry name" value="MFS general substrate transporter like domains"/>
    <property type="match status" value="2"/>
</dbReference>
<dbReference type="GO" id="GO:0015293">
    <property type="term" value="F:symporter activity"/>
    <property type="evidence" value="ECO:0007669"/>
    <property type="project" value="UniProtKB-KW"/>
</dbReference>
<feature type="transmembrane region" description="Helical" evidence="9">
    <location>
        <begin position="413"/>
        <end position="433"/>
    </location>
</feature>
<feature type="transmembrane region" description="Helical" evidence="9">
    <location>
        <begin position="97"/>
        <end position="121"/>
    </location>
</feature>
<evidence type="ECO:0000256" key="6">
    <source>
        <dbReference type="ARBA" id="ARBA00022989"/>
    </source>
</evidence>
<dbReference type="NCBIfam" id="NF007927">
    <property type="entry name" value="PRK10642.1"/>
    <property type="match status" value="1"/>
</dbReference>
<feature type="transmembrane region" description="Helical" evidence="9">
    <location>
        <begin position="250"/>
        <end position="269"/>
    </location>
</feature>
<dbReference type="PANTHER" id="PTHR43528">
    <property type="entry name" value="ALPHA-KETOGLUTARATE PERMEASE"/>
    <property type="match status" value="1"/>
</dbReference>
<keyword evidence="3" id="KW-1003">Cell membrane</keyword>
<keyword evidence="6 9" id="KW-1133">Transmembrane helix</keyword>
<dbReference type="InterPro" id="IPR036259">
    <property type="entry name" value="MFS_trans_sf"/>
</dbReference>
<keyword evidence="2" id="KW-0813">Transport</keyword>
<dbReference type="Pfam" id="PF00083">
    <property type="entry name" value="Sugar_tr"/>
    <property type="match status" value="2"/>
</dbReference>
<feature type="transmembrane region" description="Helical" evidence="9">
    <location>
        <begin position="37"/>
        <end position="55"/>
    </location>
</feature>
<dbReference type="SUPFAM" id="SSF103661">
    <property type="entry name" value="Proline/betaine transporter ProP, C-terminal cytoplasmic domain"/>
    <property type="match status" value="1"/>
</dbReference>
<feature type="transmembrane region" description="Helical" evidence="9">
    <location>
        <begin position="316"/>
        <end position="336"/>
    </location>
</feature>
<evidence type="ECO:0000256" key="2">
    <source>
        <dbReference type="ARBA" id="ARBA00022448"/>
    </source>
</evidence>
<dbReference type="InterPro" id="IPR020846">
    <property type="entry name" value="MFS_dom"/>
</dbReference>
<dbReference type="PANTHER" id="PTHR43528:SF5">
    <property type="entry name" value="PROLINE_BETAINE TRANSPORTER"/>
    <property type="match status" value="1"/>
</dbReference>
<dbReference type="CDD" id="cd17366">
    <property type="entry name" value="MFS_ProP"/>
    <property type="match status" value="1"/>
</dbReference>
<organism evidence="11 12">
    <name type="scientific">Candidatus Tokpelaia hoelldobleri</name>
    <dbReference type="NCBI Taxonomy" id="1902579"/>
    <lineage>
        <taxon>Bacteria</taxon>
        <taxon>Pseudomonadati</taxon>
        <taxon>Pseudomonadota</taxon>
        <taxon>Alphaproteobacteria</taxon>
        <taxon>Hyphomicrobiales</taxon>
        <taxon>Candidatus Tokpelaia</taxon>
    </lineage>
</organism>
<keyword evidence="8" id="KW-0175">Coiled coil</keyword>
<dbReference type="InterPro" id="IPR005828">
    <property type="entry name" value="MFS_sugar_transport-like"/>
</dbReference>
<evidence type="ECO:0000259" key="10">
    <source>
        <dbReference type="PROSITE" id="PS50850"/>
    </source>
</evidence>
<keyword evidence="7 9" id="KW-0472">Membrane</keyword>
<feature type="transmembrane region" description="Helical" evidence="9">
    <location>
        <begin position="164"/>
        <end position="185"/>
    </location>
</feature>
<gene>
    <name evidence="11" type="ORF">BHV28_13320</name>
</gene>
<dbReference type="InterPro" id="IPR005829">
    <property type="entry name" value="Sugar_transporter_CS"/>
</dbReference>
<evidence type="ECO:0000256" key="3">
    <source>
        <dbReference type="ARBA" id="ARBA00022475"/>
    </source>
</evidence>
<feature type="transmembrane region" description="Helical" evidence="9">
    <location>
        <begin position="127"/>
        <end position="152"/>
    </location>
</feature>
<dbReference type="GO" id="GO:0005886">
    <property type="term" value="C:plasma membrane"/>
    <property type="evidence" value="ECO:0007669"/>
    <property type="project" value="UniProtKB-SubCell"/>
</dbReference>
<dbReference type="SUPFAM" id="SSF103473">
    <property type="entry name" value="MFS general substrate transporter"/>
    <property type="match status" value="1"/>
</dbReference>
<dbReference type="Proteomes" id="UP000188912">
    <property type="component" value="Chromosome"/>
</dbReference>
<evidence type="ECO:0000313" key="11">
    <source>
        <dbReference type="EMBL" id="AQS42015.1"/>
    </source>
</evidence>
<proteinExistence type="predicted"/>
<feature type="transmembrane region" description="Helical" evidence="9">
    <location>
        <begin position="61"/>
        <end position="85"/>
    </location>
</feature>
<dbReference type="KEGG" id="thd:BHV28_13320"/>
<feature type="domain" description="Major facilitator superfamily (MFS) profile" evidence="10">
    <location>
        <begin position="25"/>
        <end position="438"/>
    </location>
</feature>
<dbReference type="InterPro" id="IPR036292">
    <property type="entry name" value="ProP_C"/>
</dbReference>
<dbReference type="InterPro" id="IPR015041">
    <property type="entry name" value="Osmo_CC"/>
</dbReference>
<dbReference type="AlphaFoldDB" id="A0A1U9JVV8"/>
<sequence length="495" mass="54666">MTGDNSQVLKLDDIPVVENDELKKVITAAGLGNAIEWFDFGVYGFLLITLSRVFFPGADPGVALIASMATFSVPFLFRPLGGAFFGFIGDKYGRKRVLSFTIILMSLSTFAIGLIPSYAAIGIWAPVLLLLAKVVQGLSVGGEYSGAVVFVCEYSPDKKRGFMASWLDFGSISGFLLGSVVVYLVTWIVGEPAMASWGWRLPFLLSLPLGAIGLYLRRQLDESPAYEAQEDNDRDKTSSLKKIIRKSYKGIILCCALVILMNTSYYMLLTFMPSYLEVNLHYNESHSKLIIMLVMTFMLLVQPLVGFLSDRFGRRAFLIAGAMGQFFLAIPAYWMIAHGNTWLLIAGLAILALILCCFTGVVASVLPALFPTQVRFRTLAVTFNISVVIAGLTPTVATWLVAAVEPLSRTLSLYIPAVYLMVTALCGLVAGVIMRETANRPLKDSLPIVSSRMEAREVLEEHFDHIEKRVEAIENKISELEEKRQNLVDQHPRLN</sequence>
<evidence type="ECO:0000256" key="8">
    <source>
        <dbReference type="SAM" id="Coils"/>
    </source>
</evidence>
<keyword evidence="4 9" id="KW-0812">Transmembrane</keyword>
<evidence type="ECO:0000256" key="7">
    <source>
        <dbReference type="ARBA" id="ARBA00023136"/>
    </source>
</evidence>
<feature type="transmembrane region" description="Helical" evidence="9">
    <location>
        <begin position="289"/>
        <end position="309"/>
    </location>
</feature>
<evidence type="ECO:0000256" key="4">
    <source>
        <dbReference type="ARBA" id="ARBA00022692"/>
    </source>
</evidence>
<name>A0A1U9JVV8_9HYPH</name>